<name>A0AAN8L0G3_9TELE</name>
<gene>
    <name evidence="2" type="ORF">J4Q44_G00291600</name>
</gene>
<evidence type="ECO:0000313" key="2">
    <source>
        <dbReference type="EMBL" id="KAK6301062.1"/>
    </source>
</evidence>
<feature type="compositionally biased region" description="Acidic residues" evidence="1">
    <location>
        <begin position="8"/>
        <end position="17"/>
    </location>
</feature>
<dbReference type="EMBL" id="JAGTTL010000027">
    <property type="protein sequence ID" value="KAK6301062.1"/>
    <property type="molecule type" value="Genomic_DNA"/>
</dbReference>
<evidence type="ECO:0000256" key="1">
    <source>
        <dbReference type="SAM" id="MobiDB-lite"/>
    </source>
</evidence>
<feature type="region of interest" description="Disordered" evidence="1">
    <location>
        <begin position="1"/>
        <end position="62"/>
    </location>
</feature>
<dbReference type="Proteomes" id="UP001356427">
    <property type="component" value="Unassembled WGS sequence"/>
</dbReference>
<feature type="compositionally biased region" description="Basic and acidic residues" evidence="1">
    <location>
        <begin position="30"/>
        <end position="43"/>
    </location>
</feature>
<reference evidence="2 3" key="1">
    <citation type="submission" date="2021-04" db="EMBL/GenBank/DDBJ databases">
        <authorList>
            <person name="De Guttry C."/>
            <person name="Zahm M."/>
            <person name="Klopp C."/>
            <person name="Cabau C."/>
            <person name="Louis A."/>
            <person name="Berthelot C."/>
            <person name="Parey E."/>
            <person name="Roest Crollius H."/>
            <person name="Montfort J."/>
            <person name="Robinson-Rechavi M."/>
            <person name="Bucao C."/>
            <person name="Bouchez O."/>
            <person name="Gislard M."/>
            <person name="Lluch J."/>
            <person name="Milhes M."/>
            <person name="Lampietro C."/>
            <person name="Lopez Roques C."/>
            <person name="Donnadieu C."/>
            <person name="Braasch I."/>
            <person name="Desvignes T."/>
            <person name="Postlethwait J."/>
            <person name="Bobe J."/>
            <person name="Wedekind C."/>
            <person name="Guiguen Y."/>
        </authorList>
    </citation>
    <scope>NUCLEOTIDE SEQUENCE [LARGE SCALE GENOMIC DNA]</scope>
    <source>
        <strain evidence="2">Cs_M1</strain>
        <tissue evidence="2">Blood</tissue>
    </source>
</reference>
<proteinExistence type="predicted"/>
<keyword evidence="3" id="KW-1185">Reference proteome</keyword>
<dbReference type="AlphaFoldDB" id="A0AAN8L0G3"/>
<organism evidence="2 3">
    <name type="scientific">Coregonus suidteri</name>
    <dbReference type="NCBI Taxonomy" id="861788"/>
    <lineage>
        <taxon>Eukaryota</taxon>
        <taxon>Metazoa</taxon>
        <taxon>Chordata</taxon>
        <taxon>Craniata</taxon>
        <taxon>Vertebrata</taxon>
        <taxon>Euteleostomi</taxon>
        <taxon>Actinopterygii</taxon>
        <taxon>Neopterygii</taxon>
        <taxon>Teleostei</taxon>
        <taxon>Protacanthopterygii</taxon>
        <taxon>Salmoniformes</taxon>
        <taxon>Salmonidae</taxon>
        <taxon>Coregoninae</taxon>
        <taxon>Coregonus</taxon>
    </lineage>
</organism>
<protein>
    <submittedName>
        <fullName evidence="2">Uncharacterized protein</fullName>
    </submittedName>
</protein>
<comment type="caution">
    <text evidence="2">The sequence shown here is derived from an EMBL/GenBank/DDBJ whole genome shotgun (WGS) entry which is preliminary data.</text>
</comment>
<evidence type="ECO:0000313" key="3">
    <source>
        <dbReference type="Proteomes" id="UP001356427"/>
    </source>
</evidence>
<accession>A0AAN8L0G3</accession>
<sequence>MSPSQSDDAADWDEEDRDWMASDGLEVELSPERDTPEQRESLHHPLPSSKSTGHASPGGALLGGLKRVSVRLVNCRKTLAHSGLIKTKKTHKRREILQLV</sequence>